<dbReference type="AlphaFoldDB" id="S2DC22"/>
<dbReference type="InterPro" id="IPR036779">
    <property type="entry name" value="LysM_dom_sf"/>
</dbReference>
<dbReference type="SUPFAM" id="SSF54106">
    <property type="entry name" value="LysM domain"/>
    <property type="match status" value="2"/>
</dbReference>
<accession>S2DC22</accession>
<name>S2DC22_INDAL</name>
<comment type="similarity">
    <text evidence="1">Belongs to the transglycosylase Slt family.</text>
</comment>
<feature type="domain" description="LysM" evidence="3">
    <location>
        <begin position="427"/>
        <end position="471"/>
    </location>
</feature>
<dbReference type="InterPro" id="IPR018392">
    <property type="entry name" value="LysM"/>
</dbReference>
<dbReference type="CDD" id="cd16894">
    <property type="entry name" value="MltD-like"/>
    <property type="match status" value="1"/>
</dbReference>
<dbReference type="eggNOG" id="COG0741">
    <property type="taxonomic scope" value="Bacteria"/>
</dbReference>
<dbReference type="Gene3D" id="3.10.350.10">
    <property type="entry name" value="LysM domain"/>
    <property type="match status" value="2"/>
</dbReference>
<gene>
    <name evidence="4" type="ORF">A33Q_2047</name>
</gene>
<dbReference type="Gene3D" id="1.10.530.10">
    <property type="match status" value="1"/>
</dbReference>
<evidence type="ECO:0000313" key="4">
    <source>
        <dbReference type="EMBL" id="EOZ96737.1"/>
    </source>
</evidence>
<evidence type="ECO:0000313" key="5">
    <source>
        <dbReference type="Proteomes" id="UP000006073"/>
    </source>
</evidence>
<dbReference type="EMBL" id="ALWO02000032">
    <property type="protein sequence ID" value="EOZ96737.1"/>
    <property type="molecule type" value="Genomic_DNA"/>
</dbReference>
<dbReference type="PROSITE" id="PS51782">
    <property type="entry name" value="LYSM"/>
    <property type="match status" value="2"/>
</dbReference>
<dbReference type="InterPro" id="IPR000189">
    <property type="entry name" value="Transglyc_AS"/>
</dbReference>
<comment type="caution">
    <text evidence="4">The sequence shown here is derived from an EMBL/GenBank/DDBJ whole genome shotgun (WGS) entry which is preliminary data.</text>
</comment>
<dbReference type="OrthoDB" id="9815002at2"/>
<dbReference type="GO" id="GO:0000270">
    <property type="term" value="P:peptidoglycan metabolic process"/>
    <property type="evidence" value="ECO:0007669"/>
    <property type="project" value="InterPro"/>
</dbReference>
<feature type="chain" id="PRO_5004507803" evidence="2">
    <location>
        <begin position="25"/>
        <end position="472"/>
    </location>
</feature>
<feature type="domain" description="LysM" evidence="3">
    <location>
        <begin position="362"/>
        <end position="405"/>
    </location>
</feature>
<dbReference type="GO" id="GO:0016020">
    <property type="term" value="C:membrane"/>
    <property type="evidence" value="ECO:0007669"/>
    <property type="project" value="InterPro"/>
</dbReference>
<evidence type="ECO:0000256" key="1">
    <source>
        <dbReference type="ARBA" id="ARBA00007734"/>
    </source>
</evidence>
<dbReference type="InterPro" id="IPR023346">
    <property type="entry name" value="Lysozyme-like_dom_sf"/>
</dbReference>
<dbReference type="GO" id="GO:0016798">
    <property type="term" value="F:hydrolase activity, acting on glycosyl bonds"/>
    <property type="evidence" value="ECO:0007669"/>
    <property type="project" value="UniProtKB-KW"/>
</dbReference>
<dbReference type="PROSITE" id="PS00922">
    <property type="entry name" value="TRANSGLYCOSYLASE"/>
    <property type="match status" value="1"/>
</dbReference>
<dbReference type="eggNOG" id="COG1388">
    <property type="taxonomic scope" value="Bacteria"/>
</dbReference>
<organism evidence="4 5">
    <name type="scientific">Indibacter alkaliphilus (strain CCUG 57479 / KCTC 22604 / LW1)</name>
    <dbReference type="NCBI Taxonomy" id="1189612"/>
    <lineage>
        <taxon>Bacteria</taxon>
        <taxon>Pseudomonadati</taxon>
        <taxon>Bacteroidota</taxon>
        <taxon>Cytophagia</taxon>
        <taxon>Cytophagales</taxon>
        <taxon>Cyclobacteriaceae</taxon>
    </lineage>
</organism>
<dbReference type="GO" id="GO:0008933">
    <property type="term" value="F:peptidoglycan lytic transglycosylase activity"/>
    <property type="evidence" value="ECO:0007669"/>
    <property type="project" value="InterPro"/>
</dbReference>
<evidence type="ECO:0000256" key="2">
    <source>
        <dbReference type="SAM" id="SignalP"/>
    </source>
</evidence>
<proteinExistence type="inferred from homology"/>
<dbReference type="InterPro" id="IPR008258">
    <property type="entry name" value="Transglycosylase_SLT_dom_1"/>
</dbReference>
<dbReference type="PANTHER" id="PTHR37423:SF2">
    <property type="entry name" value="MEMBRANE-BOUND LYTIC MUREIN TRANSGLYCOSYLASE C"/>
    <property type="match status" value="1"/>
</dbReference>
<dbReference type="STRING" id="1189612.A33Q_2047"/>
<reference evidence="4 5" key="1">
    <citation type="journal article" date="2013" name="Genome Announc.">
        <title>Draft Genome Sequence of Indibacter alkaliphilus Strain LW1T, Isolated from Lonar Lake, a Haloalkaline Lake in the Buldana District of Maharashtra, India.</title>
        <authorList>
            <person name="Singh A."/>
            <person name="Kumar Jangir P."/>
            <person name="Sharma R."/>
            <person name="Singh A."/>
            <person name="Kumar Pinnaka A."/>
            <person name="Shivaji S."/>
        </authorList>
    </citation>
    <scope>NUCLEOTIDE SEQUENCE [LARGE SCALE GENOMIC DNA]</scope>
    <source>
        <strain evidence="5">CCUG 57479 / KCTC 22604 / LW1</strain>
    </source>
</reference>
<keyword evidence="2" id="KW-0732">Signal</keyword>
<dbReference type="SMART" id="SM00257">
    <property type="entry name" value="LysM"/>
    <property type="match status" value="2"/>
</dbReference>
<feature type="signal peptide" evidence="2">
    <location>
        <begin position="1"/>
        <end position="24"/>
    </location>
</feature>
<dbReference type="EC" id="3.2.1.-" evidence="4"/>
<dbReference type="Pfam" id="PF01464">
    <property type="entry name" value="SLT"/>
    <property type="match status" value="1"/>
</dbReference>
<dbReference type="Pfam" id="PF01476">
    <property type="entry name" value="LysM"/>
    <property type="match status" value="2"/>
</dbReference>
<keyword evidence="5" id="KW-1185">Reference proteome</keyword>
<keyword evidence="4" id="KW-0378">Hydrolase</keyword>
<protein>
    <submittedName>
        <fullName evidence="4">Membrane-bound lytic murein transglycosylase D</fullName>
        <ecNumber evidence="4">3.2.1.-</ecNumber>
    </submittedName>
</protein>
<dbReference type="CDD" id="cd00118">
    <property type="entry name" value="LysM"/>
    <property type="match status" value="2"/>
</dbReference>
<dbReference type="RefSeq" id="WP_009034288.1">
    <property type="nucleotide sequence ID" value="NZ_ALWO02000032.1"/>
</dbReference>
<evidence type="ECO:0000259" key="3">
    <source>
        <dbReference type="PROSITE" id="PS51782"/>
    </source>
</evidence>
<dbReference type="PANTHER" id="PTHR37423">
    <property type="entry name" value="SOLUBLE LYTIC MUREIN TRANSGLYCOSYLASE-RELATED"/>
    <property type="match status" value="1"/>
</dbReference>
<keyword evidence="4" id="KW-0326">Glycosidase</keyword>
<dbReference type="Proteomes" id="UP000006073">
    <property type="component" value="Unassembled WGS sequence"/>
</dbReference>
<dbReference type="SUPFAM" id="SSF53955">
    <property type="entry name" value="Lysozyme-like"/>
    <property type="match status" value="1"/>
</dbReference>
<sequence>MKKKICSFCASLALLLAIIQFSHGQELFQLNSTGLDEETITPHYQFEYIPDFTYEQVEQRIKAMETSMPFELNERIFAFINYFAVRNRDYTKMVLQRMDTYFPMFEEMLSAHDMPDDVKFLAIIESGLNPKAKSRVGAMGLWQFMPATGRMYNMHTNMDIDDRMDPEMSTEAAAKYLKSLYRMFNDWEVALAAYNCGPGNVRKAIRRSGGKSKFWDLYNYLPRETRSYIPQFQAMMYLIRHAEEHNFVLEEPSYPIAFEKINFNQELDLEELANLTGICIEDIEYLNPSIQHRLVPASNKNMAIRVPKSKVEYITENKEHFASAVKLTTERAIDLRLASNQSAVRAVAQANAEVSTGERTRVTYKVKSGDVLGKIAQNHGTTVTNIKAWNNLSNNNIRIGQTLYIYTKNGSFDNSIAANNSSSENPKVYTVQPGDSLWLISKKLSGISVEQIKRLNNLNTNQIKPGQKLIIG</sequence>